<dbReference type="Proteomes" id="UP000235778">
    <property type="component" value="Unassembled WGS sequence"/>
</dbReference>
<dbReference type="Gene3D" id="3.60.10.10">
    <property type="entry name" value="Endonuclease/exonuclease/phosphatase"/>
    <property type="match status" value="1"/>
</dbReference>
<sequence length="116" mass="12910">MFGAKAVYTSGFDDVEFVVAEHDIADMEYREHVLQVAIYNLWMIPSISSGIAARVAMMEHNLSGFDVLALQESFSSYREPMFDTLSDDYSYRTGVVGGDSNAMYDGGVVTLSRYPI</sequence>
<organism evidence="1 2">
    <name type="scientific">Vibrio lentus</name>
    <dbReference type="NCBI Taxonomy" id="136468"/>
    <lineage>
        <taxon>Bacteria</taxon>
        <taxon>Pseudomonadati</taxon>
        <taxon>Pseudomonadota</taxon>
        <taxon>Gammaproteobacteria</taxon>
        <taxon>Vibrionales</taxon>
        <taxon>Vibrionaceae</taxon>
        <taxon>Vibrio</taxon>
    </lineage>
</organism>
<proteinExistence type="predicted"/>
<dbReference type="RefSeq" id="WP_372190503.1">
    <property type="nucleotide sequence ID" value="NZ_MCSH01000161.1"/>
</dbReference>
<reference evidence="2" key="1">
    <citation type="submission" date="2016-07" db="EMBL/GenBank/DDBJ databases">
        <title>Nontailed viruses are major unrecognized killers of bacteria in the ocean.</title>
        <authorList>
            <person name="Kauffman K."/>
            <person name="Hussain F."/>
            <person name="Yang J."/>
            <person name="Arevalo P."/>
            <person name="Brown J."/>
            <person name="Cutler M."/>
            <person name="Kelly L."/>
            <person name="Polz M.F."/>
        </authorList>
    </citation>
    <scope>NUCLEOTIDE SEQUENCE [LARGE SCALE GENOMIC DNA]</scope>
    <source>
        <strain evidence="2">10N.286.55.C1</strain>
    </source>
</reference>
<dbReference type="EMBL" id="MCSI01000116">
    <property type="protein sequence ID" value="PME64606.1"/>
    <property type="molecule type" value="Genomic_DNA"/>
</dbReference>
<evidence type="ECO:0000313" key="2">
    <source>
        <dbReference type="Proteomes" id="UP000235778"/>
    </source>
</evidence>
<dbReference type="AlphaFoldDB" id="A0A2N7BVS3"/>
<name>A0A2N7BVS3_9VIBR</name>
<evidence type="ECO:0000313" key="1">
    <source>
        <dbReference type="EMBL" id="PME64606.1"/>
    </source>
</evidence>
<dbReference type="SUPFAM" id="SSF56219">
    <property type="entry name" value="DNase I-like"/>
    <property type="match status" value="1"/>
</dbReference>
<evidence type="ECO:0008006" key="3">
    <source>
        <dbReference type="Google" id="ProtNLM"/>
    </source>
</evidence>
<comment type="caution">
    <text evidence="1">The sequence shown here is derived from an EMBL/GenBank/DDBJ whole genome shotgun (WGS) entry which is preliminary data.</text>
</comment>
<dbReference type="InterPro" id="IPR036691">
    <property type="entry name" value="Endo/exonu/phosph_ase_sf"/>
</dbReference>
<accession>A0A2N7BVS3</accession>
<gene>
    <name evidence="1" type="ORF">BCV30_07470</name>
</gene>
<protein>
    <recommendedName>
        <fullName evidence="3">Endonuclease/exonuclease/phosphatase domain-containing protein</fullName>
    </recommendedName>
</protein>